<feature type="region of interest" description="Disordered" evidence="1">
    <location>
        <begin position="130"/>
        <end position="185"/>
    </location>
</feature>
<sequence length="223" mass="24460">MTGRTYRPSHRSINDSVTFYHNASLNTLLSSSGPALWLNSSVSIGCTFVHAPVGLFWKPCVARQPTHAGFVRLLLSVLQPKLETQCTAKSSCGLEFQENRDVLQDYQRQAPNRGHIKHQSRTKHHFAISLYKSSSRPPKAKHQTGGYTNEGGDSGRTSKRNRGAGAGHPVQASLRENNPRVSSSYSASSALTSYIIRSDVREAGQRPQALTPPSVLRFLAFSA</sequence>
<dbReference type="AlphaFoldDB" id="A0AAV7P1F4"/>
<dbReference type="EMBL" id="JANPWB010000011">
    <property type="protein sequence ID" value="KAJ1122138.1"/>
    <property type="molecule type" value="Genomic_DNA"/>
</dbReference>
<reference evidence="2" key="1">
    <citation type="journal article" date="2022" name="bioRxiv">
        <title>Sequencing and chromosome-scale assembly of the giantPleurodeles waltlgenome.</title>
        <authorList>
            <person name="Brown T."/>
            <person name="Elewa A."/>
            <person name="Iarovenko S."/>
            <person name="Subramanian E."/>
            <person name="Araus A.J."/>
            <person name="Petzold A."/>
            <person name="Susuki M."/>
            <person name="Suzuki K.-i.T."/>
            <person name="Hayashi T."/>
            <person name="Toyoda A."/>
            <person name="Oliveira C."/>
            <person name="Osipova E."/>
            <person name="Leigh N.D."/>
            <person name="Simon A."/>
            <person name="Yun M.H."/>
        </authorList>
    </citation>
    <scope>NUCLEOTIDE SEQUENCE</scope>
    <source>
        <strain evidence="2">20211129_DDA</strain>
        <tissue evidence="2">Liver</tissue>
    </source>
</reference>
<comment type="caution">
    <text evidence="2">The sequence shown here is derived from an EMBL/GenBank/DDBJ whole genome shotgun (WGS) entry which is preliminary data.</text>
</comment>
<accession>A0AAV7P1F4</accession>
<evidence type="ECO:0000256" key="1">
    <source>
        <dbReference type="SAM" id="MobiDB-lite"/>
    </source>
</evidence>
<organism evidence="2 3">
    <name type="scientific">Pleurodeles waltl</name>
    <name type="common">Iberian ribbed newt</name>
    <dbReference type="NCBI Taxonomy" id="8319"/>
    <lineage>
        <taxon>Eukaryota</taxon>
        <taxon>Metazoa</taxon>
        <taxon>Chordata</taxon>
        <taxon>Craniata</taxon>
        <taxon>Vertebrata</taxon>
        <taxon>Euteleostomi</taxon>
        <taxon>Amphibia</taxon>
        <taxon>Batrachia</taxon>
        <taxon>Caudata</taxon>
        <taxon>Salamandroidea</taxon>
        <taxon>Salamandridae</taxon>
        <taxon>Pleurodelinae</taxon>
        <taxon>Pleurodeles</taxon>
    </lineage>
</organism>
<proteinExistence type="predicted"/>
<evidence type="ECO:0000313" key="3">
    <source>
        <dbReference type="Proteomes" id="UP001066276"/>
    </source>
</evidence>
<gene>
    <name evidence="2" type="ORF">NDU88_000642</name>
</gene>
<dbReference type="Proteomes" id="UP001066276">
    <property type="component" value="Chromosome 7"/>
</dbReference>
<name>A0AAV7P1F4_PLEWA</name>
<protein>
    <submittedName>
        <fullName evidence="2">Uncharacterized protein</fullName>
    </submittedName>
</protein>
<keyword evidence="3" id="KW-1185">Reference proteome</keyword>
<evidence type="ECO:0000313" key="2">
    <source>
        <dbReference type="EMBL" id="KAJ1122138.1"/>
    </source>
</evidence>